<comment type="caution">
    <text evidence="2">The sequence shown here is derived from an EMBL/GenBank/DDBJ whole genome shotgun (WGS) entry which is preliminary data.</text>
</comment>
<evidence type="ECO:0000313" key="2">
    <source>
        <dbReference type="EMBL" id="MCP2730786.1"/>
    </source>
</evidence>
<name>A0AAE3KPC8_9CYAN</name>
<evidence type="ECO:0000256" key="1">
    <source>
        <dbReference type="SAM" id="MobiDB-lite"/>
    </source>
</evidence>
<reference evidence="2" key="1">
    <citation type="submission" date="2022-06" db="EMBL/GenBank/DDBJ databases">
        <title>New cyanobacteria of genus Symplocastrum in benthos of Lake Baikal.</title>
        <authorList>
            <person name="Sorokovikova E."/>
            <person name="Tikhonova I."/>
            <person name="Krasnopeev A."/>
            <person name="Evseev P."/>
            <person name="Gladkikh A."/>
            <person name="Belykh O."/>
        </authorList>
    </citation>
    <scope>NUCLEOTIDE SEQUENCE</scope>
    <source>
        <strain evidence="2">BBK-W-15</strain>
    </source>
</reference>
<gene>
    <name evidence="2" type="ORF">NJ959_20370</name>
</gene>
<dbReference type="EMBL" id="JAMZMM010000240">
    <property type="protein sequence ID" value="MCP2730786.1"/>
    <property type="molecule type" value="Genomic_DNA"/>
</dbReference>
<evidence type="ECO:0000313" key="3">
    <source>
        <dbReference type="Proteomes" id="UP001204953"/>
    </source>
</evidence>
<protein>
    <submittedName>
        <fullName evidence="2">Helix-turn-helix domain-containing protein</fullName>
    </submittedName>
</protein>
<dbReference type="AlphaFoldDB" id="A0AAE3KPC8"/>
<feature type="region of interest" description="Disordered" evidence="1">
    <location>
        <begin position="123"/>
        <end position="157"/>
    </location>
</feature>
<dbReference type="InterPro" id="IPR036390">
    <property type="entry name" value="WH_DNA-bd_sf"/>
</dbReference>
<dbReference type="Gene3D" id="1.10.10.10">
    <property type="entry name" value="Winged helix-like DNA-binding domain superfamily/Winged helix DNA-binding domain"/>
    <property type="match status" value="1"/>
</dbReference>
<accession>A0AAE3KPC8</accession>
<dbReference type="InterPro" id="IPR036388">
    <property type="entry name" value="WH-like_DNA-bd_sf"/>
</dbReference>
<keyword evidence="3" id="KW-1185">Reference proteome</keyword>
<dbReference type="SUPFAM" id="SSF46785">
    <property type="entry name" value="Winged helix' DNA-binding domain"/>
    <property type="match status" value="1"/>
</dbReference>
<sequence length="157" mass="17835">MSIEKDSSVKEKEAPDAKDRQLPSSVMFVHNLLDEYGLDPYEFRIYAHAVRRTGGKLDGKYFASLSKTAEICKMSVRRAQYSLKFLCEAGFLTQEKRTGRTDEYRVTPASQWASRENLESIREAVTGVRRKKTKSKSQSAKSKGSATKEVSEKKIEE</sequence>
<dbReference type="RefSeq" id="WP_254013539.1">
    <property type="nucleotide sequence ID" value="NZ_JAMZMM010000240.1"/>
</dbReference>
<organism evidence="2 3">
    <name type="scientific">Limnofasciculus baicalensis BBK-W-15</name>
    <dbReference type="NCBI Taxonomy" id="2699891"/>
    <lineage>
        <taxon>Bacteria</taxon>
        <taxon>Bacillati</taxon>
        <taxon>Cyanobacteriota</taxon>
        <taxon>Cyanophyceae</taxon>
        <taxon>Coleofasciculales</taxon>
        <taxon>Coleofasciculaceae</taxon>
        <taxon>Limnofasciculus</taxon>
        <taxon>Limnofasciculus baicalensis</taxon>
    </lineage>
</organism>
<feature type="compositionally biased region" description="Low complexity" evidence="1">
    <location>
        <begin position="136"/>
        <end position="148"/>
    </location>
</feature>
<dbReference type="Proteomes" id="UP001204953">
    <property type="component" value="Unassembled WGS sequence"/>
</dbReference>
<proteinExistence type="predicted"/>